<dbReference type="NCBIfam" id="TIGR02433">
    <property type="entry name" value="lysidine_TilS_C"/>
    <property type="match status" value="1"/>
</dbReference>
<dbReference type="Proteomes" id="UP000294752">
    <property type="component" value="Unassembled WGS sequence"/>
</dbReference>
<evidence type="ECO:0000256" key="8">
    <source>
        <dbReference type="HAMAP-Rule" id="MF_01161"/>
    </source>
</evidence>
<dbReference type="CDD" id="cd01992">
    <property type="entry name" value="TilS_N"/>
    <property type="match status" value="1"/>
</dbReference>
<dbReference type="EMBL" id="SNZV01000002">
    <property type="protein sequence ID" value="TDS15857.1"/>
    <property type="molecule type" value="Genomic_DNA"/>
</dbReference>
<dbReference type="PANTHER" id="PTHR43033:SF1">
    <property type="entry name" value="TRNA(ILE)-LYSIDINE SYNTHASE-RELATED"/>
    <property type="match status" value="1"/>
</dbReference>
<dbReference type="OrthoDB" id="9807403at2"/>
<dbReference type="HAMAP" id="MF_01161">
    <property type="entry name" value="tRNA_Ile_lys_synt"/>
    <property type="match status" value="1"/>
</dbReference>
<accession>A0A4R7D5L2</accession>
<dbReference type="GO" id="GO:0005524">
    <property type="term" value="F:ATP binding"/>
    <property type="evidence" value="ECO:0007669"/>
    <property type="project" value="UniProtKB-UniRule"/>
</dbReference>
<comment type="caution">
    <text evidence="10">The sequence shown here is derived from an EMBL/GenBank/DDBJ whole genome shotgun (WGS) entry which is preliminary data.</text>
</comment>
<evidence type="ECO:0000256" key="3">
    <source>
        <dbReference type="ARBA" id="ARBA00022598"/>
    </source>
</evidence>
<evidence type="ECO:0000256" key="2">
    <source>
        <dbReference type="ARBA" id="ARBA00022490"/>
    </source>
</evidence>
<evidence type="ECO:0000256" key="4">
    <source>
        <dbReference type="ARBA" id="ARBA00022694"/>
    </source>
</evidence>
<comment type="similarity">
    <text evidence="8">Belongs to the tRNA(Ile)-lysidine synthase family.</text>
</comment>
<evidence type="ECO:0000256" key="5">
    <source>
        <dbReference type="ARBA" id="ARBA00022741"/>
    </source>
</evidence>
<keyword evidence="2 8" id="KW-0963">Cytoplasm</keyword>
<dbReference type="RefSeq" id="WP_133639155.1">
    <property type="nucleotide sequence ID" value="NZ_SNZV01000002.1"/>
</dbReference>
<dbReference type="GO" id="GO:0006400">
    <property type="term" value="P:tRNA modification"/>
    <property type="evidence" value="ECO:0007669"/>
    <property type="project" value="UniProtKB-UniRule"/>
</dbReference>
<dbReference type="GO" id="GO:0005737">
    <property type="term" value="C:cytoplasm"/>
    <property type="evidence" value="ECO:0007669"/>
    <property type="project" value="UniProtKB-SubCell"/>
</dbReference>
<evidence type="ECO:0000313" key="10">
    <source>
        <dbReference type="EMBL" id="TDS15857.1"/>
    </source>
</evidence>
<feature type="domain" description="Lysidine-tRNA(Ile) synthetase C-terminal" evidence="9">
    <location>
        <begin position="368"/>
        <end position="441"/>
    </location>
</feature>
<evidence type="ECO:0000313" key="11">
    <source>
        <dbReference type="Proteomes" id="UP000294752"/>
    </source>
</evidence>
<dbReference type="InterPro" id="IPR012796">
    <property type="entry name" value="Lysidine-tRNA-synth_C"/>
</dbReference>
<evidence type="ECO:0000256" key="7">
    <source>
        <dbReference type="ARBA" id="ARBA00048539"/>
    </source>
</evidence>
<keyword evidence="5 8" id="KW-0547">Nucleotide-binding</keyword>
<comment type="subcellular location">
    <subcellularLocation>
        <location evidence="1 8">Cytoplasm</location>
    </subcellularLocation>
</comment>
<dbReference type="EC" id="6.3.4.19" evidence="8"/>
<comment type="catalytic activity">
    <reaction evidence="7 8">
        <text>cytidine(34) in tRNA(Ile2) + L-lysine + ATP = lysidine(34) in tRNA(Ile2) + AMP + diphosphate + H(+)</text>
        <dbReference type="Rhea" id="RHEA:43744"/>
        <dbReference type="Rhea" id="RHEA-COMP:10625"/>
        <dbReference type="Rhea" id="RHEA-COMP:10670"/>
        <dbReference type="ChEBI" id="CHEBI:15378"/>
        <dbReference type="ChEBI" id="CHEBI:30616"/>
        <dbReference type="ChEBI" id="CHEBI:32551"/>
        <dbReference type="ChEBI" id="CHEBI:33019"/>
        <dbReference type="ChEBI" id="CHEBI:82748"/>
        <dbReference type="ChEBI" id="CHEBI:83665"/>
        <dbReference type="ChEBI" id="CHEBI:456215"/>
        <dbReference type="EC" id="6.3.4.19"/>
    </reaction>
</comment>
<dbReference type="NCBIfam" id="TIGR02432">
    <property type="entry name" value="lysidine_TilS_N"/>
    <property type="match status" value="1"/>
</dbReference>
<organism evidence="10 11">
    <name type="scientific">Sphingobacterium paludis</name>
    <dbReference type="NCBI Taxonomy" id="1476465"/>
    <lineage>
        <taxon>Bacteria</taxon>
        <taxon>Pseudomonadati</taxon>
        <taxon>Bacteroidota</taxon>
        <taxon>Sphingobacteriia</taxon>
        <taxon>Sphingobacteriales</taxon>
        <taxon>Sphingobacteriaceae</taxon>
        <taxon>Sphingobacterium</taxon>
    </lineage>
</organism>
<feature type="binding site" evidence="8">
    <location>
        <begin position="28"/>
        <end position="33"/>
    </location>
    <ligand>
        <name>ATP</name>
        <dbReference type="ChEBI" id="CHEBI:30616"/>
    </ligand>
</feature>
<sequence length="444" mass="51657">MDLLRQFRKHLQESLCISENHRIVLAVSGGRDSMLMAYLFIEAGYACVIAHCNFKLRGAESDKDEALVREFAKAYKVPFVRRDFDTARYAEDKHISIQMAARELRYLWFEELRVQESAEWIAIAQHQNDHIETTLLNLTRGTGLRGLRGILPKQGHLIRPLLFLSSEQVTAQVASLAIPFRDDQSNFSTKYARNKIRLEVVPKLKEISPDFDAIMVDNIANFQESYRLLQSFVSPIREQLFLRKARDIELLKTALAPYIDNLSLLFELFRPYGFSKSVLQDLQGAWEGESGRYFQSPDYEMLLDRHVIRLRHLTEPHEGPTGTVDVQMDSALTRFCDRIFETNLSEDVSIVRDTTIAKLDFDHLIFPLRIRFWEEGDAFYPLGMSGRQKVSDFFIQQKIDRYTKKQIPLLINGNGHILWIAGYRMDNRYRITKSTKKVFTLVYK</sequence>
<gene>
    <name evidence="8" type="primary">tilS</name>
    <name evidence="10" type="ORF">B0I21_102174</name>
</gene>
<keyword evidence="4 8" id="KW-0819">tRNA processing</keyword>
<comment type="domain">
    <text evidence="8">The N-terminal region contains the highly conserved SGGXDS motif, predicted to be a P-loop motif involved in ATP binding.</text>
</comment>
<protein>
    <recommendedName>
        <fullName evidence="8">tRNA(Ile)-lysidine synthase</fullName>
        <ecNumber evidence="8">6.3.4.19</ecNumber>
    </recommendedName>
    <alternativeName>
        <fullName evidence="8">tRNA(Ile)-2-lysyl-cytidine synthase</fullName>
    </alternativeName>
    <alternativeName>
        <fullName evidence="8">tRNA(Ile)-lysidine synthetase</fullName>
    </alternativeName>
</protein>
<dbReference type="Pfam" id="PF01171">
    <property type="entry name" value="ATP_bind_3"/>
    <property type="match status" value="1"/>
</dbReference>
<evidence type="ECO:0000256" key="6">
    <source>
        <dbReference type="ARBA" id="ARBA00022840"/>
    </source>
</evidence>
<name>A0A4R7D5L2_9SPHI</name>
<keyword evidence="11" id="KW-1185">Reference proteome</keyword>
<dbReference type="Gene3D" id="3.40.50.620">
    <property type="entry name" value="HUPs"/>
    <property type="match status" value="1"/>
</dbReference>
<evidence type="ECO:0000259" key="9">
    <source>
        <dbReference type="SMART" id="SM00977"/>
    </source>
</evidence>
<comment type="function">
    <text evidence="8">Ligates lysine onto the cytidine present at position 34 of the AUA codon-specific tRNA(Ile) that contains the anticodon CAU, in an ATP-dependent manner. Cytidine is converted to lysidine, thus changing the amino acid specificity of the tRNA from methionine to isoleucine.</text>
</comment>
<dbReference type="SMART" id="SM00977">
    <property type="entry name" value="TilS_C"/>
    <property type="match status" value="1"/>
</dbReference>
<dbReference type="AlphaFoldDB" id="A0A4R7D5L2"/>
<proteinExistence type="inferred from homology"/>
<dbReference type="InterPro" id="IPR014729">
    <property type="entry name" value="Rossmann-like_a/b/a_fold"/>
</dbReference>
<dbReference type="GO" id="GO:0032267">
    <property type="term" value="F:tRNA(Ile)-lysidine synthase activity"/>
    <property type="evidence" value="ECO:0007669"/>
    <property type="project" value="UniProtKB-EC"/>
</dbReference>
<dbReference type="InterPro" id="IPR011063">
    <property type="entry name" value="TilS/TtcA_N"/>
</dbReference>
<dbReference type="Pfam" id="PF11734">
    <property type="entry name" value="TilS_C"/>
    <property type="match status" value="1"/>
</dbReference>
<dbReference type="InterPro" id="IPR012094">
    <property type="entry name" value="tRNA_Ile_lys_synt"/>
</dbReference>
<dbReference type="SUPFAM" id="SSF52402">
    <property type="entry name" value="Adenine nucleotide alpha hydrolases-like"/>
    <property type="match status" value="1"/>
</dbReference>
<keyword evidence="3 8" id="KW-0436">Ligase</keyword>
<keyword evidence="6 8" id="KW-0067">ATP-binding</keyword>
<dbReference type="SUPFAM" id="SSF56037">
    <property type="entry name" value="PheT/TilS domain"/>
    <property type="match status" value="1"/>
</dbReference>
<reference evidence="10 11" key="1">
    <citation type="submission" date="2019-03" db="EMBL/GenBank/DDBJ databases">
        <title>Genomic Encyclopedia of Type Strains, Phase III (KMG-III): the genomes of soil and plant-associated and newly described type strains.</title>
        <authorList>
            <person name="Whitman W."/>
        </authorList>
    </citation>
    <scope>NUCLEOTIDE SEQUENCE [LARGE SCALE GENOMIC DNA]</scope>
    <source>
        <strain evidence="10 11">CGMCC 1.12801</strain>
    </source>
</reference>
<dbReference type="PANTHER" id="PTHR43033">
    <property type="entry name" value="TRNA(ILE)-LYSIDINE SYNTHASE-RELATED"/>
    <property type="match status" value="1"/>
</dbReference>
<evidence type="ECO:0000256" key="1">
    <source>
        <dbReference type="ARBA" id="ARBA00004496"/>
    </source>
</evidence>
<dbReference type="InterPro" id="IPR012795">
    <property type="entry name" value="tRNA_Ile_lys_synt_N"/>
</dbReference>